<organism evidence="1 2">
    <name type="scientific">Portunus trituberculatus</name>
    <name type="common">Swimming crab</name>
    <name type="synonym">Neptunus trituberculatus</name>
    <dbReference type="NCBI Taxonomy" id="210409"/>
    <lineage>
        <taxon>Eukaryota</taxon>
        <taxon>Metazoa</taxon>
        <taxon>Ecdysozoa</taxon>
        <taxon>Arthropoda</taxon>
        <taxon>Crustacea</taxon>
        <taxon>Multicrustacea</taxon>
        <taxon>Malacostraca</taxon>
        <taxon>Eumalacostraca</taxon>
        <taxon>Eucarida</taxon>
        <taxon>Decapoda</taxon>
        <taxon>Pleocyemata</taxon>
        <taxon>Brachyura</taxon>
        <taxon>Eubrachyura</taxon>
        <taxon>Portunoidea</taxon>
        <taxon>Portunidae</taxon>
        <taxon>Portuninae</taxon>
        <taxon>Portunus</taxon>
    </lineage>
</organism>
<sequence length="64" mass="7532">MDESKQGGNQGILIWPEKMVEGREDKKWSEKLISPRTTANGVAMENRWKRRGVREEMEMVVNKR</sequence>
<gene>
    <name evidence="1" type="ORF">E2C01_074046</name>
</gene>
<accession>A0A5B7IDA5</accession>
<dbReference type="EMBL" id="VSRR010051334">
    <property type="protein sequence ID" value="MPC79517.1"/>
    <property type="molecule type" value="Genomic_DNA"/>
</dbReference>
<proteinExistence type="predicted"/>
<name>A0A5B7IDA5_PORTR</name>
<reference evidence="1 2" key="1">
    <citation type="submission" date="2019-05" db="EMBL/GenBank/DDBJ databases">
        <title>Another draft genome of Portunus trituberculatus and its Hox gene families provides insights of decapod evolution.</title>
        <authorList>
            <person name="Jeong J.-H."/>
            <person name="Song I."/>
            <person name="Kim S."/>
            <person name="Choi T."/>
            <person name="Kim D."/>
            <person name="Ryu S."/>
            <person name="Kim W."/>
        </authorList>
    </citation>
    <scope>NUCLEOTIDE SEQUENCE [LARGE SCALE GENOMIC DNA]</scope>
    <source>
        <tissue evidence="1">Muscle</tissue>
    </source>
</reference>
<evidence type="ECO:0000313" key="1">
    <source>
        <dbReference type="EMBL" id="MPC79517.1"/>
    </source>
</evidence>
<protein>
    <submittedName>
        <fullName evidence="1">Uncharacterized protein</fullName>
    </submittedName>
</protein>
<dbReference type="Proteomes" id="UP000324222">
    <property type="component" value="Unassembled WGS sequence"/>
</dbReference>
<dbReference type="AlphaFoldDB" id="A0A5B7IDA5"/>
<evidence type="ECO:0000313" key="2">
    <source>
        <dbReference type="Proteomes" id="UP000324222"/>
    </source>
</evidence>
<keyword evidence="2" id="KW-1185">Reference proteome</keyword>
<comment type="caution">
    <text evidence="1">The sequence shown here is derived from an EMBL/GenBank/DDBJ whole genome shotgun (WGS) entry which is preliminary data.</text>
</comment>